<dbReference type="RefSeq" id="WP_010527197.1">
    <property type="nucleotide sequence ID" value="NZ_AFSL01000035.1"/>
</dbReference>
<protein>
    <submittedName>
        <fullName evidence="2">Putative auto-transporter adhesin, head GIN domain</fullName>
    </submittedName>
</protein>
<dbReference type="Gene3D" id="2.160.20.120">
    <property type="match status" value="1"/>
</dbReference>
<dbReference type="InParanoid" id="A0A1I1ZZK1"/>
<dbReference type="AlphaFoldDB" id="A0A1I1ZZK1"/>
<evidence type="ECO:0000259" key="1">
    <source>
        <dbReference type="Pfam" id="PF10988"/>
    </source>
</evidence>
<evidence type="ECO:0000313" key="2">
    <source>
        <dbReference type="EMBL" id="SFE36927.1"/>
    </source>
</evidence>
<reference evidence="2 3" key="1">
    <citation type="submission" date="2016-10" db="EMBL/GenBank/DDBJ databases">
        <authorList>
            <person name="de Groot N.N."/>
        </authorList>
    </citation>
    <scope>NUCLEOTIDE SEQUENCE [LARGE SCALE GENOMIC DNA]</scope>
    <source>
        <strain evidence="2 3">DSM 19012</strain>
    </source>
</reference>
<dbReference type="Proteomes" id="UP000181976">
    <property type="component" value="Unassembled WGS sequence"/>
</dbReference>
<dbReference type="STRING" id="385682.SAMN05444380_11064"/>
<dbReference type="EMBL" id="FONA01000010">
    <property type="protein sequence ID" value="SFE36927.1"/>
    <property type="molecule type" value="Genomic_DNA"/>
</dbReference>
<organism evidence="2 3">
    <name type="scientific">Thermophagus xiamenensis</name>
    <dbReference type="NCBI Taxonomy" id="385682"/>
    <lineage>
        <taxon>Bacteria</taxon>
        <taxon>Pseudomonadati</taxon>
        <taxon>Bacteroidota</taxon>
        <taxon>Bacteroidia</taxon>
        <taxon>Marinilabiliales</taxon>
        <taxon>Marinilabiliaceae</taxon>
        <taxon>Thermophagus</taxon>
    </lineage>
</organism>
<dbReference type="eggNOG" id="COG3595">
    <property type="taxonomic scope" value="Bacteria"/>
</dbReference>
<name>A0A1I1ZZK1_9BACT</name>
<sequence>MRITSFKFIGLLGLFVIAFGFEGYADNREKRAVNGQFNEIAVSSGIDLIISQGEPTEIFVEGDDDILNKIKTEVKGNRLNIYFDSNFLSWAFNFKEAKVYVTTNDIQKLIASAGSNIKCIGEINGESLVVTASGGADINISLKAKDIIFNASGGADIWVEGEADNVEARASGGSDIMARKLIAQRVKAVASGGADVVVFAEQEIEASASGGADVDYYGSPNAVRINESGGGEVNRHSN</sequence>
<keyword evidence="3" id="KW-1185">Reference proteome</keyword>
<gene>
    <name evidence="2" type="ORF">SAMN05444380_11064</name>
</gene>
<dbReference type="InterPro" id="IPR021255">
    <property type="entry name" value="DUF2807"/>
</dbReference>
<evidence type="ECO:0000313" key="3">
    <source>
        <dbReference type="Proteomes" id="UP000181976"/>
    </source>
</evidence>
<accession>A0A1I1ZZK1</accession>
<feature type="domain" description="Putative auto-transporter adhesin head GIN" evidence="1">
    <location>
        <begin position="36"/>
        <end position="220"/>
    </location>
</feature>
<dbReference type="Pfam" id="PF10988">
    <property type="entry name" value="DUF2807"/>
    <property type="match status" value="1"/>
</dbReference>
<proteinExistence type="predicted"/>
<dbReference type="OrthoDB" id="942536at2"/>